<dbReference type="AlphaFoldDB" id="A0A067KP88"/>
<evidence type="ECO:0000313" key="2">
    <source>
        <dbReference type="EMBL" id="KDP37952.1"/>
    </source>
</evidence>
<keyword evidence="3" id="KW-1185">Reference proteome</keyword>
<proteinExistence type="predicted"/>
<name>A0A067KP88_JATCU</name>
<feature type="compositionally biased region" description="Basic residues" evidence="1">
    <location>
        <begin position="1"/>
        <end position="12"/>
    </location>
</feature>
<dbReference type="EMBL" id="KK914370">
    <property type="protein sequence ID" value="KDP37952.1"/>
    <property type="molecule type" value="Genomic_DNA"/>
</dbReference>
<feature type="compositionally biased region" description="Low complexity" evidence="1">
    <location>
        <begin position="13"/>
        <end position="26"/>
    </location>
</feature>
<dbReference type="Proteomes" id="UP000027138">
    <property type="component" value="Unassembled WGS sequence"/>
</dbReference>
<sequence length="125" mass="14189">MPKKAPKSKKRNSSSASSTSSNALRKISNGMDKDKRPKSKKMPKKKTAKFDAKKPKKPPTAFFYFLKMVNLKKLKVRMTLILMTKILALYGIIIVSVGVRGAWQRGDRLYINLWATLIFSFHISA</sequence>
<evidence type="ECO:0000256" key="1">
    <source>
        <dbReference type="SAM" id="MobiDB-lite"/>
    </source>
</evidence>
<protein>
    <submittedName>
        <fullName evidence="2">Uncharacterized protein</fullName>
    </submittedName>
</protein>
<dbReference type="STRING" id="180498.A0A067KP88"/>
<feature type="compositionally biased region" description="Basic residues" evidence="1">
    <location>
        <begin position="36"/>
        <end position="47"/>
    </location>
</feature>
<gene>
    <name evidence="2" type="ORF">JCGZ_04595</name>
</gene>
<organism evidence="2 3">
    <name type="scientific">Jatropha curcas</name>
    <name type="common">Barbados nut</name>
    <dbReference type="NCBI Taxonomy" id="180498"/>
    <lineage>
        <taxon>Eukaryota</taxon>
        <taxon>Viridiplantae</taxon>
        <taxon>Streptophyta</taxon>
        <taxon>Embryophyta</taxon>
        <taxon>Tracheophyta</taxon>
        <taxon>Spermatophyta</taxon>
        <taxon>Magnoliopsida</taxon>
        <taxon>eudicotyledons</taxon>
        <taxon>Gunneridae</taxon>
        <taxon>Pentapetalae</taxon>
        <taxon>rosids</taxon>
        <taxon>fabids</taxon>
        <taxon>Malpighiales</taxon>
        <taxon>Euphorbiaceae</taxon>
        <taxon>Crotonoideae</taxon>
        <taxon>Jatropheae</taxon>
        <taxon>Jatropha</taxon>
    </lineage>
</organism>
<accession>A0A067KP88</accession>
<evidence type="ECO:0000313" key="3">
    <source>
        <dbReference type="Proteomes" id="UP000027138"/>
    </source>
</evidence>
<feature type="region of interest" description="Disordered" evidence="1">
    <location>
        <begin position="1"/>
        <end position="57"/>
    </location>
</feature>
<reference evidence="2 3" key="1">
    <citation type="journal article" date="2014" name="PLoS ONE">
        <title>Global Analysis of Gene Expression Profiles in Physic Nut (Jatropha curcas L.) Seedlings Exposed to Salt Stress.</title>
        <authorList>
            <person name="Zhang L."/>
            <person name="Zhang C."/>
            <person name="Wu P."/>
            <person name="Chen Y."/>
            <person name="Li M."/>
            <person name="Jiang H."/>
            <person name="Wu G."/>
        </authorList>
    </citation>
    <scope>NUCLEOTIDE SEQUENCE [LARGE SCALE GENOMIC DNA]</scope>
    <source>
        <strain evidence="3">cv. GZQX0401</strain>
        <tissue evidence="2">Young leaves</tissue>
    </source>
</reference>